<dbReference type="EMBL" id="JACGWJ010000026">
    <property type="protein sequence ID" value="KAL0313426.1"/>
    <property type="molecule type" value="Genomic_DNA"/>
</dbReference>
<evidence type="ECO:0000256" key="1">
    <source>
        <dbReference type="SAM" id="MobiDB-lite"/>
    </source>
</evidence>
<feature type="domain" description="Retroviral polymerase SH3-like" evidence="2">
    <location>
        <begin position="369"/>
        <end position="435"/>
    </location>
</feature>
<evidence type="ECO:0000313" key="3">
    <source>
        <dbReference type="EMBL" id="KAL0313426.1"/>
    </source>
</evidence>
<feature type="region of interest" description="Disordered" evidence="1">
    <location>
        <begin position="433"/>
        <end position="469"/>
    </location>
</feature>
<proteinExistence type="predicted"/>
<feature type="compositionally biased region" description="Low complexity" evidence="1">
    <location>
        <begin position="1"/>
        <end position="23"/>
    </location>
</feature>
<protein>
    <recommendedName>
        <fullName evidence="2">Retroviral polymerase SH3-like domain-containing protein</fullName>
    </recommendedName>
</protein>
<name>A0AAW2L2D5_SESRA</name>
<reference evidence="3" key="1">
    <citation type="submission" date="2020-06" db="EMBL/GenBank/DDBJ databases">
        <authorList>
            <person name="Li T."/>
            <person name="Hu X."/>
            <person name="Zhang T."/>
            <person name="Song X."/>
            <person name="Zhang H."/>
            <person name="Dai N."/>
            <person name="Sheng W."/>
            <person name="Hou X."/>
            <person name="Wei L."/>
        </authorList>
    </citation>
    <scope>NUCLEOTIDE SEQUENCE</scope>
    <source>
        <strain evidence="3">G02</strain>
        <tissue evidence="3">Leaf</tissue>
    </source>
</reference>
<feature type="compositionally biased region" description="Basic and acidic residues" evidence="1">
    <location>
        <begin position="449"/>
        <end position="469"/>
    </location>
</feature>
<feature type="region of interest" description="Disordered" evidence="1">
    <location>
        <begin position="1"/>
        <end position="30"/>
    </location>
</feature>
<gene>
    <name evidence="3" type="ORF">Sradi_5741900</name>
</gene>
<dbReference type="Pfam" id="PF25597">
    <property type="entry name" value="SH3_retrovirus"/>
    <property type="match status" value="1"/>
</dbReference>
<reference evidence="3" key="2">
    <citation type="journal article" date="2024" name="Plant">
        <title>Genomic evolution and insights into agronomic trait innovations of Sesamum species.</title>
        <authorList>
            <person name="Miao H."/>
            <person name="Wang L."/>
            <person name="Qu L."/>
            <person name="Liu H."/>
            <person name="Sun Y."/>
            <person name="Le M."/>
            <person name="Wang Q."/>
            <person name="Wei S."/>
            <person name="Zheng Y."/>
            <person name="Lin W."/>
            <person name="Duan Y."/>
            <person name="Cao H."/>
            <person name="Xiong S."/>
            <person name="Wang X."/>
            <person name="Wei L."/>
            <person name="Li C."/>
            <person name="Ma Q."/>
            <person name="Ju M."/>
            <person name="Zhao R."/>
            <person name="Li G."/>
            <person name="Mu C."/>
            <person name="Tian Q."/>
            <person name="Mei H."/>
            <person name="Zhang T."/>
            <person name="Gao T."/>
            <person name="Zhang H."/>
        </authorList>
    </citation>
    <scope>NUCLEOTIDE SEQUENCE</scope>
    <source>
        <strain evidence="3">G02</strain>
    </source>
</reference>
<sequence length="469" mass="52876">MPQLVSRGPLSRPSLLPLGEGPSCRPPLNSSRTPNLVVLDEDDGNLALEVIKTIRNLPDCLVNSLDVSFESTSSSPIVVVKKASESISDEVREECSSVPRVQCFVMDVDSCDSALSYEEFSFLEGNYNSSPPIGFLLPSPRDRIKHPPWISSRSIPYISLRVFTLPPLPLLVEIVKSVGLSISQFTPNACTFFLGFLHRFSELDLDPSFEAFHTPFFIKKVMNDSFFYFYPSNNCKKISLEVVRRFKASRENPSENTSRSQLPLPPPHGKASSERRESSPQRARDTSSGRRSPPLASGGSRSKPPRDASSDQFLMAWGKVTLPMRLISVRASLHIWIPQIVPNKRNKVTPYELWYKKKPNLNYLRIWGCRAVVRLPEPKKKSLGERGIDCIFIGYAEHSKAYRFYVIAPNDFISVSTVIESRDAIFDQTRFPSIPRPQERIPSTSGTSKETESFKVTPDESMKLRKSRE</sequence>
<dbReference type="PANTHER" id="PTHR42648">
    <property type="entry name" value="TRANSPOSASE, PUTATIVE-RELATED"/>
    <property type="match status" value="1"/>
</dbReference>
<feature type="compositionally biased region" description="Basic and acidic residues" evidence="1">
    <location>
        <begin position="271"/>
        <end position="288"/>
    </location>
</feature>
<dbReference type="InterPro" id="IPR039537">
    <property type="entry name" value="Retrotran_Ty1/copia-like"/>
</dbReference>
<organism evidence="3">
    <name type="scientific">Sesamum radiatum</name>
    <name type="common">Black benniseed</name>
    <dbReference type="NCBI Taxonomy" id="300843"/>
    <lineage>
        <taxon>Eukaryota</taxon>
        <taxon>Viridiplantae</taxon>
        <taxon>Streptophyta</taxon>
        <taxon>Embryophyta</taxon>
        <taxon>Tracheophyta</taxon>
        <taxon>Spermatophyta</taxon>
        <taxon>Magnoliopsida</taxon>
        <taxon>eudicotyledons</taxon>
        <taxon>Gunneridae</taxon>
        <taxon>Pentapetalae</taxon>
        <taxon>asterids</taxon>
        <taxon>lamiids</taxon>
        <taxon>Lamiales</taxon>
        <taxon>Pedaliaceae</taxon>
        <taxon>Sesamum</taxon>
    </lineage>
</organism>
<accession>A0AAW2L2D5</accession>
<feature type="region of interest" description="Disordered" evidence="1">
    <location>
        <begin position="250"/>
        <end position="308"/>
    </location>
</feature>
<dbReference type="PANTHER" id="PTHR42648:SF30">
    <property type="entry name" value="RIBONUCLEASE H-LIKE DOMAIN, GAG-PRE-INTEGRASE DOMAIN PROTEIN-RELATED"/>
    <property type="match status" value="1"/>
</dbReference>
<dbReference type="AlphaFoldDB" id="A0AAW2L2D5"/>
<dbReference type="InterPro" id="IPR057670">
    <property type="entry name" value="SH3_retrovirus"/>
</dbReference>
<comment type="caution">
    <text evidence="3">The sequence shown here is derived from an EMBL/GenBank/DDBJ whole genome shotgun (WGS) entry which is preliminary data.</text>
</comment>
<evidence type="ECO:0000259" key="2">
    <source>
        <dbReference type="Pfam" id="PF25597"/>
    </source>
</evidence>